<gene>
    <name evidence="1" type="ORF">V6N11_053591</name>
</gene>
<accession>A0ABR2UDE0</accession>
<dbReference type="Proteomes" id="UP001396334">
    <property type="component" value="Unassembled WGS sequence"/>
</dbReference>
<keyword evidence="2" id="KW-1185">Reference proteome</keyword>
<reference evidence="1 2" key="1">
    <citation type="journal article" date="2024" name="G3 (Bethesda)">
        <title>Genome assembly of Hibiscus sabdariffa L. provides insights into metabolisms of medicinal natural products.</title>
        <authorList>
            <person name="Kim T."/>
        </authorList>
    </citation>
    <scope>NUCLEOTIDE SEQUENCE [LARGE SCALE GENOMIC DNA]</scope>
    <source>
        <strain evidence="1">TK-2024</strain>
        <tissue evidence="1">Old leaves</tissue>
    </source>
</reference>
<name>A0ABR2UDE0_9ROSI</name>
<evidence type="ECO:0000313" key="2">
    <source>
        <dbReference type="Proteomes" id="UP001396334"/>
    </source>
</evidence>
<evidence type="ECO:0000313" key="1">
    <source>
        <dbReference type="EMBL" id="KAK9047755.1"/>
    </source>
</evidence>
<sequence>MVQEAVELFQVEMMSEFVEANYMCGRMESIDNKHHTAEDALSQPISPVVLAWACGLEKLERQNFEWVNLQQLKFFSTLLSCYYLSLLFGRYSESLLGNCNYEDGNRHFIVELKVGKRVK</sequence>
<organism evidence="1 2">
    <name type="scientific">Hibiscus sabdariffa</name>
    <name type="common">roselle</name>
    <dbReference type="NCBI Taxonomy" id="183260"/>
    <lineage>
        <taxon>Eukaryota</taxon>
        <taxon>Viridiplantae</taxon>
        <taxon>Streptophyta</taxon>
        <taxon>Embryophyta</taxon>
        <taxon>Tracheophyta</taxon>
        <taxon>Spermatophyta</taxon>
        <taxon>Magnoliopsida</taxon>
        <taxon>eudicotyledons</taxon>
        <taxon>Gunneridae</taxon>
        <taxon>Pentapetalae</taxon>
        <taxon>rosids</taxon>
        <taxon>malvids</taxon>
        <taxon>Malvales</taxon>
        <taxon>Malvaceae</taxon>
        <taxon>Malvoideae</taxon>
        <taxon>Hibiscus</taxon>
    </lineage>
</organism>
<proteinExistence type="predicted"/>
<comment type="caution">
    <text evidence="1">The sequence shown here is derived from an EMBL/GenBank/DDBJ whole genome shotgun (WGS) entry which is preliminary data.</text>
</comment>
<protein>
    <submittedName>
        <fullName evidence="1">Uncharacterized protein</fullName>
    </submittedName>
</protein>
<dbReference type="EMBL" id="JBBPBN010000001">
    <property type="protein sequence ID" value="KAK9047755.1"/>
    <property type="molecule type" value="Genomic_DNA"/>
</dbReference>